<evidence type="ECO:0000313" key="5">
    <source>
        <dbReference type="RefSeq" id="XP_014476720.1"/>
    </source>
</evidence>
<sequence length="204" mass="22959">MSNFREKFVPMIGGLYEVDLGFTKGDTDLLTHKSFIYVSTVYSNCHVKHNEERFYNYLNPEELITLVQTSSESTINETISSCPFLTKAISEMVVKVNGESILIGIFRPSAVTNVSRESLMGWVDNYSTAMGFIVPASKGLLKFIICNSDCKPSVIPVDIIISALIASKWDVFNQPQRRGDKINLHLCIDKRSAFDVRGFPFTRN</sequence>
<dbReference type="RefSeq" id="XP_014476720.1">
    <property type="nucleotide sequence ID" value="XM_014621234.1"/>
</dbReference>
<keyword evidence="3" id="KW-1185">Reference proteome</keyword>
<dbReference type="InterPro" id="IPR013120">
    <property type="entry name" value="FAR_NAD-bd"/>
</dbReference>
<dbReference type="EC" id="1.2.1.84" evidence="1"/>
<dbReference type="InterPro" id="IPR026055">
    <property type="entry name" value="FAR"/>
</dbReference>
<dbReference type="Proteomes" id="UP000515204">
    <property type="component" value="Unplaced"/>
</dbReference>
<dbReference type="PANTHER" id="PTHR11011">
    <property type="entry name" value="MALE STERILITY PROTEIN 2-RELATED"/>
    <property type="match status" value="1"/>
</dbReference>
<keyword evidence="1" id="KW-0444">Lipid biosynthesis</keyword>
<evidence type="ECO:0000313" key="4">
    <source>
        <dbReference type="RefSeq" id="XP_014476719.1"/>
    </source>
</evidence>
<keyword evidence="1" id="KW-0560">Oxidoreductase</keyword>
<feature type="domain" description="Thioester reductase (TE)" evidence="2">
    <location>
        <begin position="32"/>
        <end position="163"/>
    </location>
</feature>
<proteinExistence type="inferred from homology"/>
<dbReference type="PANTHER" id="PTHR11011:SF60">
    <property type="entry name" value="FATTY ACYL-COA REDUCTASE-RELATED"/>
    <property type="match status" value="1"/>
</dbReference>
<dbReference type="KEGG" id="dqu:106745541"/>
<dbReference type="GeneID" id="106745541"/>
<keyword evidence="1" id="KW-0521">NADP</keyword>
<dbReference type="GO" id="GO:0080019">
    <property type="term" value="F:alcohol-forming very long-chain fatty acyl-CoA reductase activity"/>
    <property type="evidence" value="ECO:0007669"/>
    <property type="project" value="InterPro"/>
</dbReference>
<comment type="catalytic activity">
    <reaction evidence="1">
        <text>a long-chain fatty acyl-CoA + 2 NADPH + 2 H(+) = a long-chain primary fatty alcohol + 2 NADP(+) + CoA</text>
        <dbReference type="Rhea" id="RHEA:52716"/>
        <dbReference type="ChEBI" id="CHEBI:15378"/>
        <dbReference type="ChEBI" id="CHEBI:57287"/>
        <dbReference type="ChEBI" id="CHEBI:57783"/>
        <dbReference type="ChEBI" id="CHEBI:58349"/>
        <dbReference type="ChEBI" id="CHEBI:77396"/>
        <dbReference type="ChEBI" id="CHEBI:83139"/>
        <dbReference type="EC" id="1.2.1.84"/>
    </reaction>
</comment>
<gene>
    <name evidence="4 5" type="primary">LOC106745541</name>
</gene>
<dbReference type="Gene3D" id="3.40.50.720">
    <property type="entry name" value="NAD(P)-binding Rossmann-like Domain"/>
    <property type="match status" value="1"/>
</dbReference>
<comment type="function">
    <text evidence="1">Catalyzes the reduction of fatty acyl-CoA to fatty alcohols.</text>
</comment>
<dbReference type="GO" id="GO:0005777">
    <property type="term" value="C:peroxisome"/>
    <property type="evidence" value="ECO:0007669"/>
    <property type="project" value="TreeGrafter"/>
</dbReference>
<evidence type="ECO:0000313" key="3">
    <source>
        <dbReference type="Proteomes" id="UP000515204"/>
    </source>
</evidence>
<dbReference type="GO" id="GO:0102965">
    <property type="term" value="F:alcohol-forming long-chain fatty acyl-CoA reductase activity"/>
    <property type="evidence" value="ECO:0007669"/>
    <property type="project" value="UniProtKB-EC"/>
</dbReference>
<organism evidence="3 5">
    <name type="scientific">Dinoponera quadriceps</name>
    <name type="common">South American ant</name>
    <dbReference type="NCBI Taxonomy" id="609295"/>
    <lineage>
        <taxon>Eukaryota</taxon>
        <taxon>Metazoa</taxon>
        <taxon>Ecdysozoa</taxon>
        <taxon>Arthropoda</taxon>
        <taxon>Hexapoda</taxon>
        <taxon>Insecta</taxon>
        <taxon>Pterygota</taxon>
        <taxon>Neoptera</taxon>
        <taxon>Endopterygota</taxon>
        <taxon>Hymenoptera</taxon>
        <taxon>Apocrita</taxon>
        <taxon>Aculeata</taxon>
        <taxon>Formicoidea</taxon>
        <taxon>Formicidae</taxon>
        <taxon>Ponerinae</taxon>
        <taxon>Ponerini</taxon>
        <taxon>Dinoponera</taxon>
    </lineage>
</organism>
<name>A0A6P3XEC7_DINQU</name>
<protein>
    <recommendedName>
        <fullName evidence="1">Fatty acyl-CoA reductase</fullName>
        <ecNumber evidence="1">1.2.1.84</ecNumber>
    </recommendedName>
</protein>
<dbReference type="AlphaFoldDB" id="A0A6P3XEC7"/>
<evidence type="ECO:0000256" key="1">
    <source>
        <dbReference type="RuleBase" id="RU363097"/>
    </source>
</evidence>
<dbReference type="Pfam" id="PF07993">
    <property type="entry name" value="NAD_binding_4"/>
    <property type="match status" value="1"/>
</dbReference>
<comment type="similarity">
    <text evidence="1">Belongs to the fatty acyl-CoA reductase family.</text>
</comment>
<reference evidence="4 5" key="1">
    <citation type="submission" date="2025-04" db="UniProtKB">
        <authorList>
            <consortium name="RefSeq"/>
        </authorList>
    </citation>
    <scope>IDENTIFICATION</scope>
</reference>
<dbReference type="RefSeq" id="XP_014476719.1">
    <property type="nucleotide sequence ID" value="XM_014621233.1"/>
</dbReference>
<dbReference type="GO" id="GO:0035336">
    <property type="term" value="P:long-chain fatty-acyl-CoA metabolic process"/>
    <property type="evidence" value="ECO:0007669"/>
    <property type="project" value="TreeGrafter"/>
</dbReference>
<keyword evidence="1" id="KW-0443">Lipid metabolism</keyword>
<accession>A0A6P3XEC7</accession>
<evidence type="ECO:0000259" key="2">
    <source>
        <dbReference type="Pfam" id="PF07993"/>
    </source>
</evidence>
<dbReference type="OrthoDB" id="429813at2759"/>